<feature type="transmembrane region" description="Helical" evidence="6">
    <location>
        <begin position="224"/>
        <end position="246"/>
    </location>
</feature>
<dbReference type="OrthoDB" id="1093473at2"/>
<keyword evidence="2" id="KW-1003">Cell membrane</keyword>
<evidence type="ECO:0000313" key="8">
    <source>
        <dbReference type="Proteomes" id="UP000244956"/>
    </source>
</evidence>
<name>A0A2U2B3P5_9BACT</name>
<dbReference type="Proteomes" id="UP000244956">
    <property type="component" value="Unassembled WGS sequence"/>
</dbReference>
<evidence type="ECO:0000256" key="1">
    <source>
        <dbReference type="ARBA" id="ARBA00004651"/>
    </source>
</evidence>
<feature type="transmembrane region" description="Helical" evidence="6">
    <location>
        <begin position="441"/>
        <end position="463"/>
    </location>
</feature>
<feature type="transmembrane region" description="Helical" evidence="6">
    <location>
        <begin position="152"/>
        <end position="173"/>
    </location>
</feature>
<comment type="subcellular location">
    <subcellularLocation>
        <location evidence="1">Cell membrane</location>
        <topology evidence="1">Multi-pass membrane protein</topology>
    </subcellularLocation>
</comment>
<organism evidence="7 8">
    <name type="scientific">Marinilabilia rubra</name>
    <dbReference type="NCBI Taxonomy" id="2162893"/>
    <lineage>
        <taxon>Bacteria</taxon>
        <taxon>Pseudomonadati</taxon>
        <taxon>Bacteroidota</taxon>
        <taxon>Bacteroidia</taxon>
        <taxon>Marinilabiliales</taxon>
        <taxon>Marinilabiliaceae</taxon>
        <taxon>Marinilabilia</taxon>
    </lineage>
</organism>
<gene>
    <name evidence="7" type="ORF">DDZ16_19540</name>
</gene>
<feature type="transmembrane region" description="Helical" evidence="6">
    <location>
        <begin position="362"/>
        <end position="382"/>
    </location>
</feature>
<evidence type="ECO:0000256" key="4">
    <source>
        <dbReference type="ARBA" id="ARBA00022989"/>
    </source>
</evidence>
<feature type="transmembrane region" description="Helical" evidence="6">
    <location>
        <begin position="388"/>
        <end position="410"/>
    </location>
</feature>
<feature type="transmembrane region" description="Helical" evidence="6">
    <location>
        <begin position="47"/>
        <end position="66"/>
    </location>
</feature>
<feature type="transmembrane region" description="Helical" evidence="6">
    <location>
        <begin position="308"/>
        <end position="327"/>
    </location>
</feature>
<evidence type="ECO:0000256" key="5">
    <source>
        <dbReference type="ARBA" id="ARBA00023136"/>
    </source>
</evidence>
<evidence type="ECO:0000256" key="2">
    <source>
        <dbReference type="ARBA" id="ARBA00022475"/>
    </source>
</evidence>
<dbReference type="InterPro" id="IPR050833">
    <property type="entry name" value="Poly_Biosynth_Transport"/>
</dbReference>
<comment type="caution">
    <text evidence="7">The sequence shown here is derived from an EMBL/GenBank/DDBJ whole genome shotgun (WGS) entry which is preliminary data.</text>
</comment>
<feature type="transmembrane region" description="Helical" evidence="6">
    <location>
        <begin position="21"/>
        <end position="41"/>
    </location>
</feature>
<feature type="transmembrane region" description="Helical" evidence="6">
    <location>
        <begin position="120"/>
        <end position="140"/>
    </location>
</feature>
<dbReference type="InterPro" id="IPR002797">
    <property type="entry name" value="Polysacc_synth"/>
</dbReference>
<keyword evidence="5 6" id="KW-0472">Membrane</keyword>
<dbReference type="GO" id="GO:0005886">
    <property type="term" value="C:plasma membrane"/>
    <property type="evidence" value="ECO:0007669"/>
    <property type="project" value="UniProtKB-SubCell"/>
</dbReference>
<keyword evidence="8" id="KW-1185">Reference proteome</keyword>
<dbReference type="PANTHER" id="PTHR30250">
    <property type="entry name" value="PST FAMILY PREDICTED COLANIC ACID TRANSPORTER"/>
    <property type="match status" value="1"/>
</dbReference>
<feature type="transmembrane region" description="Helical" evidence="6">
    <location>
        <begin position="333"/>
        <end position="355"/>
    </location>
</feature>
<reference evidence="7 8" key="1">
    <citation type="submission" date="2018-05" db="EMBL/GenBank/DDBJ databases">
        <title>Marinilabilia rubrum sp. nov., isolated from saltern sediment.</title>
        <authorList>
            <person name="Zhang R."/>
        </authorList>
    </citation>
    <scope>NUCLEOTIDE SEQUENCE [LARGE SCALE GENOMIC DNA]</scope>
    <source>
        <strain evidence="7 8">WTE16</strain>
    </source>
</reference>
<sequence length="487" mass="56026">MSNYFKIAKKALTNKVLHYIFSRYATYFIQFINSIIIAIYLGPYYLGIWGFIRLVIQYVEQINLGIAHSVNAIISIEKKHQWYTSKVIGTSLSMLIALSLLVVLFFVGDEVFELNIGKKYNFSLYSPAVIVIGILAYFNTLFSNVFRVYGRVIEIAINQSAFPVFMLVAILLFRKENLLWALVGANVLAFLLCFLMFLWRAPISFKPLFIRRLIKTIQIKGWHLFIYNTSFYLIIITTKSFISGFYTVEEFGYFTFAYSLANVVLLLLQSFSFLIFPKLINRMASTTGEMIDGLLGNLRGIYITSSHLLVHLGIVFMPFFVLLFPQYDEAINVFRLTALTVVLYSNAFGYSGLLIAKRKERFLGYLAIFALGLNVSFVWMLASVLHLPFNFVILGTMVANLVYIFLLGLFGRKTLNFRVGVIIVLKDVYPIRLFIPYFLTLAMIILGVSNVWFFTSIFIFLMLNYKILIQVKHTIRKVINNPDFINV</sequence>
<protein>
    <recommendedName>
        <fullName evidence="9">Polysaccharide biosynthesis protein C-terminal domain-containing protein</fullName>
    </recommendedName>
</protein>
<evidence type="ECO:0000256" key="6">
    <source>
        <dbReference type="SAM" id="Phobius"/>
    </source>
</evidence>
<feature type="transmembrane region" description="Helical" evidence="6">
    <location>
        <begin position="87"/>
        <end position="108"/>
    </location>
</feature>
<feature type="transmembrane region" description="Helical" evidence="6">
    <location>
        <begin position="179"/>
        <end position="203"/>
    </location>
</feature>
<dbReference type="AlphaFoldDB" id="A0A2U2B3P5"/>
<accession>A0A2U2B3P5</accession>
<evidence type="ECO:0000256" key="3">
    <source>
        <dbReference type="ARBA" id="ARBA00022692"/>
    </source>
</evidence>
<keyword evidence="3 6" id="KW-0812">Transmembrane</keyword>
<dbReference type="PANTHER" id="PTHR30250:SF11">
    <property type="entry name" value="O-ANTIGEN TRANSPORTER-RELATED"/>
    <property type="match status" value="1"/>
</dbReference>
<feature type="transmembrane region" description="Helical" evidence="6">
    <location>
        <begin position="252"/>
        <end position="276"/>
    </location>
</feature>
<dbReference type="Pfam" id="PF01943">
    <property type="entry name" value="Polysacc_synt"/>
    <property type="match status" value="1"/>
</dbReference>
<dbReference type="RefSeq" id="WP_109266166.1">
    <property type="nucleotide sequence ID" value="NZ_QEWP01000028.1"/>
</dbReference>
<proteinExistence type="predicted"/>
<dbReference type="EMBL" id="QEWP01000028">
    <property type="protein sequence ID" value="PWD97686.1"/>
    <property type="molecule type" value="Genomic_DNA"/>
</dbReference>
<evidence type="ECO:0008006" key="9">
    <source>
        <dbReference type="Google" id="ProtNLM"/>
    </source>
</evidence>
<keyword evidence="4 6" id="KW-1133">Transmembrane helix</keyword>
<evidence type="ECO:0000313" key="7">
    <source>
        <dbReference type="EMBL" id="PWD97686.1"/>
    </source>
</evidence>